<reference evidence="2 3" key="1">
    <citation type="submission" date="2012-02" db="EMBL/GenBank/DDBJ databases">
        <authorList>
            <person name="Harkins D.M."/>
            <person name="Madupu R."/>
            <person name="Durkin A.S."/>
            <person name="Torralba M."/>
            <person name="Methe B."/>
            <person name="Sutton G.G."/>
            <person name="Nelson K.E."/>
        </authorList>
    </citation>
    <scope>NUCLEOTIDE SEQUENCE [LARGE SCALE GENOMIC DNA]</scope>
    <source>
        <strain evidence="2 3">SK575</strain>
    </source>
</reference>
<proteinExistence type="predicted"/>
<evidence type="ECO:0000313" key="2">
    <source>
        <dbReference type="EMBL" id="EID27677.1"/>
    </source>
</evidence>
<evidence type="ECO:0000313" key="3">
    <source>
        <dbReference type="Proteomes" id="UP000005505"/>
    </source>
</evidence>
<dbReference type="EMBL" id="AICU01000077">
    <property type="protein sequence ID" value="EID27677.1"/>
    <property type="molecule type" value="Genomic_DNA"/>
</dbReference>
<sequence length="132" mass="15402">MGKERREQGHLERKKRVVKKRKIPLEELKAFVEAHPDAFLWEIAAHFDCAVPSVWGALKQIHITLKKMTSFKEQDSEKVAEFLDILNSLKDLPVVYIDETGIYRYLYSPYARAPRGEKVYEKISGLQLLQDK</sequence>
<feature type="domain" description="Transposase Synechocystis PCC 6803" evidence="1">
    <location>
        <begin position="5"/>
        <end position="81"/>
    </location>
</feature>
<dbReference type="Proteomes" id="UP000005505">
    <property type="component" value="Unassembled WGS sequence"/>
</dbReference>
<dbReference type="Pfam" id="PF01710">
    <property type="entry name" value="HTH_Tnp_IS630"/>
    <property type="match status" value="1"/>
</dbReference>
<organism evidence="2 3">
    <name type="scientific">Streptococcus mitis SK575</name>
    <dbReference type="NCBI Taxonomy" id="1095736"/>
    <lineage>
        <taxon>Bacteria</taxon>
        <taxon>Bacillati</taxon>
        <taxon>Bacillota</taxon>
        <taxon>Bacilli</taxon>
        <taxon>Lactobacillales</taxon>
        <taxon>Streptococcaceae</taxon>
        <taxon>Streptococcus</taxon>
        <taxon>Streptococcus mitis group</taxon>
    </lineage>
</organism>
<protein>
    <submittedName>
        <fullName evidence="2">Transposase</fullName>
    </submittedName>
</protein>
<comment type="caution">
    <text evidence="2">The sequence shown here is derived from an EMBL/GenBank/DDBJ whole genome shotgun (WGS) entry which is preliminary data.</text>
</comment>
<dbReference type="InterPro" id="IPR002622">
    <property type="entry name" value="Transposase_14"/>
</dbReference>
<dbReference type="PATRIC" id="fig|1095736.3.peg.1398"/>
<evidence type="ECO:0000259" key="1">
    <source>
        <dbReference type="Pfam" id="PF01710"/>
    </source>
</evidence>
<gene>
    <name evidence="2" type="ORF">HMPREF1048_0533</name>
</gene>
<accession>I0SWC4</accession>
<name>I0SWC4_STRMT</name>
<dbReference type="AlphaFoldDB" id="I0SWC4"/>